<reference evidence="8" key="1">
    <citation type="submission" date="2016-08" db="EMBL/GenBank/DDBJ databases">
        <authorList>
            <person name="Merda D."/>
            <person name="Briand M."/>
            <person name="Taghouti G."/>
            <person name="Carrere S."/>
            <person name="Gouzy J."/>
            <person name="Portier P."/>
            <person name="Jacques M.-A."/>
            <person name="Fischer-Le Saux M."/>
        </authorList>
    </citation>
    <scope>NUCLEOTIDE SEQUENCE [LARGE SCALE GENOMIC DNA]</scope>
    <source>
        <strain evidence="8">CFBP1156</strain>
    </source>
</reference>
<dbReference type="PROSITE" id="PS00131">
    <property type="entry name" value="CARBOXYPEPT_SER_SER"/>
    <property type="match status" value="1"/>
</dbReference>
<evidence type="ECO:0000256" key="1">
    <source>
        <dbReference type="ARBA" id="ARBA00022645"/>
    </source>
</evidence>
<dbReference type="GO" id="GO:0004185">
    <property type="term" value="F:serine-type carboxypeptidase activity"/>
    <property type="evidence" value="ECO:0007669"/>
    <property type="project" value="InterPro"/>
</dbReference>
<feature type="chain" id="PRO_5015777497" description="Peptidase S10" evidence="6">
    <location>
        <begin position="22"/>
        <end position="500"/>
    </location>
</feature>
<dbReference type="EMBL" id="MDEG01000004">
    <property type="protein sequence ID" value="PPU98432.1"/>
    <property type="molecule type" value="Genomic_DNA"/>
</dbReference>
<dbReference type="Proteomes" id="UP000238261">
    <property type="component" value="Unassembled WGS sequence"/>
</dbReference>
<evidence type="ECO:0000256" key="2">
    <source>
        <dbReference type="ARBA" id="ARBA00022670"/>
    </source>
</evidence>
<dbReference type="OrthoDB" id="9770107at2"/>
<evidence type="ECO:0008006" key="9">
    <source>
        <dbReference type="Google" id="ProtNLM"/>
    </source>
</evidence>
<dbReference type="InterPro" id="IPR001563">
    <property type="entry name" value="Peptidase_S10"/>
</dbReference>
<gene>
    <name evidence="7" type="ORF">XhyaCFBP1156_06875</name>
</gene>
<keyword evidence="8" id="KW-1185">Reference proteome</keyword>
<evidence type="ECO:0000256" key="4">
    <source>
        <dbReference type="ARBA" id="ARBA00022801"/>
    </source>
</evidence>
<dbReference type="PANTHER" id="PTHR11802:SF3">
    <property type="entry name" value="RETINOID-INDUCIBLE SERINE CARBOXYPEPTIDASE"/>
    <property type="match status" value="1"/>
</dbReference>
<keyword evidence="3 6" id="KW-0732">Signal</keyword>
<protein>
    <recommendedName>
        <fullName evidence="9">Peptidase S10</fullName>
    </recommendedName>
</protein>
<dbReference type="GO" id="GO:0006508">
    <property type="term" value="P:proteolysis"/>
    <property type="evidence" value="ECO:0007669"/>
    <property type="project" value="UniProtKB-KW"/>
</dbReference>
<sequence length="500" mass="52664">MKWIHGLALLLCAALPFAAVADDAAADGAAAPVAHPTLLSAPQQTRIGEQRLRYRVSFDQLDFVGANGARVASIGAIGYLAERADASARPVLFAFNGGPGASSVLQVEGLGPRLRVRDGKRQTLIANPHSILDVADLVFIDPPGTGFSQAPTDAAARARYWSDHGDAKAVESMIRHWLKTHGRERAPLYIAGESYGGYRLALLAAGIADLRPAGVLLVSPLLDASSGDDSPGNDLRAVFDLPSLVVAAAAHGKGDLAGQAVENVYAQARAFALGDYAQALLQGSALPADARSRMAARLAALLGLPPQALLAADLRPDVETFRLGVLAADGRQIGRLDSRVAAPLPALHAADNGRPSAANDPALGLGRSNRITSAAMADYLHGLFGTALPRNYVSLDIDIAMAWRFSADDGAGARPFGTALRFNPTPNLARLAQANPDFHVLALNGYYDLAVPALGPWYALHHSALDPARIDFRLLPGGHAVFAEDALRPQLHNLLKEFLR</sequence>
<proteinExistence type="predicted"/>
<dbReference type="Pfam" id="PF00450">
    <property type="entry name" value="Peptidase_S10"/>
    <property type="match status" value="1"/>
</dbReference>
<dbReference type="AlphaFoldDB" id="A0A2S7EZE7"/>
<evidence type="ECO:0000256" key="6">
    <source>
        <dbReference type="SAM" id="SignalP"/>
    </source>
</evidence>
<evidence type="ECO:0000313" key="8">
    <source>
        <dbReference type="Proteomes" id="UP000238261"/>
    </source>
</evidence>
<dbReference type="InterPro" id="IPR018202">
    <property type="entry name" value="Ser_caboxypep_ser_AS"/>
</dbReference>
<evidence type="ECO:0000256" key="5">
    <source>
        <dbReference type="ARBA" id="ARBA00023180"/>
    </source>
</evidence>
<dbReference type="PANTHER" id="PTHR11802">
    <property type="entry name" value="SERINE PROTEASE FAMILY S10 SERINE CARBOXYPEPTIDASE"/>
    <property type="match status" value="1"/>
</dbReference>
<comment type="caution">
    <text evidence="7">The sequence shown here is derived from an EMBL/GenBank/DDBJ whole genome shotgun (WGS) entry which is preliminary data.</text>
</comment>
<organism evidence="7 8">
    <name type="scientific">Xanthomonas hyacinthi</name>
    <dbReference type="NCBI Taxonomy" id="56455"/>
    <lineage>
        <taxon>Bacteria</taxon>
        <taxon>Pseudomonadati</taxon>
        <taxon>Pseudomonadota</taxon>
        <taxon>Gammaproteobacteria</taxon>
        <taxon>Lysobacterales</taxon>
        <taxon>Lysobacteraceae</taxon>
        <taxon>Xanthomonas</taxon>
    </lineage>
</organism>
<evidence type="ECO:0000256" key="3">
    <source>
        <dbReference type="ARBA" id="ARBA00022729"/>
    </source>
</evidence>
<dbReference type="SUPFAM" id="SSF53474">
    <property type="entry name" value="alpha/beta-Hydrolases"/>
    <property type="match status" value="1"/>
</dbReference>
<name>A0A2S7EZE7_9XANT</name>
<dbReference type="InterPro" id="IPR029058">
    <property type="entry name" value="AB_hydrolase_fold"/>
</dbReference>
<keyword evidence="4" id="KW-0378">Hydrolase</keyword>
<dbReference type="RefSeq" id="WP_104558305.1">
    <property type="nucleotide sequence ID" value="NZ_CP043476.1"/>
</dbReference>
<dbReference type="Gene3D" id="3.40.50.1820">
    <property type="entry name" value="alpha/beta hydrolase"/>
    <property type="match status" value="1"/>
</dbReference>
<keyword evidence="2" id="KW-0645">Protease</keyword>
<feature type="signal peptide" evidence="6">
    <location>
        <begin position="1"/>
        <end position="21"/>
    </location>
</feature>
<accession>A0A2S7EZE7</accession>
<evidence type="ECO:0000313" key="7">
    <source>
        <dbReference type="EMBL" id="PPU98432.1"/>
    </source>
</evidence>
<keyword evidence="1" id="KW-0121">Carboxypeptidase</keyword>
<keyword evidence="5" id="KW-0325">Glycoprotein</keyword>